<evidence type="ECO:0000256" key="1">
    <source>
        <dbReference type="SAM" id="SignalP"/>
    </source>
</evidence>
<protein>
    <submittedName>
        <fullName evidence="2">Uncharacterized protein</fullName>
    </submittedName>
</protein>
<keyword evidence="1" id="KW-0732">Signal</keyword>
<feature type="signal peptide" evidence="1">
    <location>
        <begin position="1"/>
        <end position="26"/>
    </location>
</feature>
<dbReference type="InterPro" id="IPR036188">
    <property type="entry name" value="FAD/NAD-bd_sf"/>
</dbReference>
<keyword evidence="3" id="KW-1185">Reference proteome</keyword>
<name>A0A383VZ74_TETOB</name>
<reference evidence="2 3" key="1">
    <citation type="submission" date="2016-10" db="EMBL/GenBank/DDBJ databases">
        <authorList>
            <person name="Cai Z."/>
        </authorList>
    </citation>
    <scope>NUCLEOTIDE SEQUENCE [LARGE SCALE GENOMIC DNA]</scope>
</reference>
<dbReference type="Proteomes" id="UP000256970">
    <property type="component" value="Unassembled WGS sequence"/>
</dbReference>
<dbReference type="AlphaFoldDB" id="A0A383VZ74"/>
<gene>
    <name evidence="2" type="ORF">BQ4739_LOCUS10927</name>
</gene>
<feature type="chain" id="PRO_5017070492" evidence="1">
    <location>
        <begin position="27"/>
        <end position="193"/>
    </location>
</feature>
<organism evidence="2 3">
    <name type="scientific">Tetradesmus obliquus</name>
    <name type="common">Green alga</name>
    <name type="synonym">Acutodesmus obliquus</name>
    <dbReference type="NCBI Taxonomy" id="3088"/>
    <lineage>
        <taxon>Eukaryota</taxon>
        <taxon>Viridiplantae</taxon>
        <taxon>Chlorophyta</taxon>
        <taxon>core chlorophytes</taxon>
        <taxon>Chlorophyceae</taxon>
        <taxon>CS clade</taxon>
        <taxon>Sphaeropleales</taxon>
        <taxon>Scenedesmaceae</taxon>
        <taxon>Tetradesmus</taxon>
    </lineage>
</organism>
<evidence type="ECO:0000313" key="3">
    <source>
        <dbReference type="Proteomes" id="UP000256970"/>
    </source>
</evidence>
<evidence type="ECO:0000313" key="2">
    <source>
        <dbReference type="EMBL" id="SZX70747.1"/>
    </source>
</evidence>
<dbReference type="Pfam" id="PF13450">
    <property type="entry name" value="NAD_binding_8"/>
    <property type="match status" value="1"/>
</dbReference>
<dbReference type="Gene3D" id="3.50.50.60">
    <property type="entry name" value="FAD/NAD(P)-binding domain"/>
    <property type="match status" value="1"/>
</dbReference>
<dbReference type="SUPFAM" id="SSF51905">
    <property type="entry name" value="FAD/NAD(P)-binding domain"/>
    <property type="match status" value="1"/>
</dbReference>
<accession>A0A383VZ74</accession>
<proteinExistence type="predicted"/>
<sequence>MAPPASTIATALALFLLLAAITYTAGQSSSSSSSSHGHQSACPDKRINLAALSSSSSSSSSSTTTTPPTTCRVLIVGGGAGGIFSAYMLRELSSSVCVVEKQKVWGGKLQNIGPSEAAAAAAANSSSASDTADHASIGTAGLWIHGSQKDISEPLLTMHGGRYPAPAFNLTDTDGHTKDPRDRLWDFLLGRSY</sequence>
<dbReference type="EMBL" id="FNXT01001008">
    <property type="protein sequence ID" value="SZX70747.1"/>
    <property type="molecule type" value="Genomic_DNA"/>
</dbReference>